<evidence type="ECO:0000313" key="1">
    <source>
        <dbReference type="EMBL" id="KAF2453095.1"/>
    </source>
</evidence>
<protein>
    <recommendedName>
        <fullName evidence="3">F-box domain-containing protein</fullName>
    </recommendedName>
</protein>
<dbReference type="AlphaFoldDB" id="A0A6A6NMW3"/>
<proteinExistence type="predicted"/>
<accession>A0A6A6NMW3</accession>
<reference evidence="1" key="1">
    <citation type="journal article" date="2020" name="Stud. Mycol.">
        <title>101 Dothideomycetes genomes: a test case for predicting lifestyles and emergence of pathogens.</title>
        <authorList>
            <person name="Haridas S."/>
            <person name="Albert R."/>
            <person name="Binder M."/>
            <person name="Bloem J."/>
            <person name="Labutti K."/>
            <person name="Salamov A."/>
            <person name="Andreopoulos B."/>
            <person name="Baker S."/>
            <person name="Barry K."/>
            <person name="Bills G."/>
            <person name="Bluhm B."/>
            <person name="Cannon C."/>
            <person name="Castanera R."/>
            <person name="Culley D."/>
            <person name="Daum C."/>
            <person name="Ezra D."/>
            <person name="Gonzalez J."/>
            <person name="Henrissat B."/>
            <person name="Kuo A."/>
            <person name="Liang C."/>
            <person name="Lipzen A."/>
            <person name="Lutzoni F."/>
            <person name="Magnuson J."/>
            <person name="Mondo S."/>
            <person name="Nolan M."/>
            <person name="Ohm R."/>
            <person name="Pangilinan J."/>
            <person name="Park H.-J."/>
            <person name="Ramirez L."/>
            <person name="Alfaro M."/>
            <person name="Sun H."/>
            <person name="Tritt A."/>
            <person name="Yoshinaga Y."/>
            <person name="Zwiers L.-H."/>
            <person name="Turgeon B."/>
            <person name="Goodwin S."/>
            <person name="Spatafora J."/>
            <person name="Crous P."/>
            <person name="Grigoriev I."/>
        </authorList>
    </citation>
    <scope>NUCLEOTIDE SEQUENCE</scope>
    <source>
        <strain evidence="1">ATCC 16933</strain>
    </source>
</reference>
<evidence type="ECO:0000313" key="2">
    <source>
        <dbReference type="Proteomes" id="UP000799766"/>
    </source>
</evidence>
<dbReference type="OrthoDB" id="2687876at2759"/>
<sequence length="352" mass="40593">MASRSFSGFRSETEFDLREKDAAAIIWVAAFHCRDFDRAVIWFPPDVHRDVQPSISGSFARPSNAGLGSLDQLSLELLFEVCRQLDLLSLFKFRQVNLYARLVVNSLLEYKKTISYGLNPLCALLRTRLGSGVTLSDFYRVMRTKNCELCGHFGGFVFLPTWTRCCFDCLQQAPETRMETLDSIQKRLRLTPQEVLQIGSFQPLSGFYSMDESWHDPRFKLVSIQRAASVLQREATDEEQRQAQPRNSTFQYMASCALPFFDVGTGMIEHGISCAGCQLAVERIMNREERSRFTIPKYIVDYKGFLEHWEWYTTHKVFSHEGFLEHFKWCKEAQDLYTSSEKGTVEPAERPS</sequence>
<dbReference type="Proteomes" id="UP000799766">
    <property type="component" value="Unassembled WGS sequence"/>
</dbReference>
<evidence type="ECO:0008006" key="3">
    <source>
        <dbReference type="Google" id="ProtNLM"/>
    </source>
</evidence>
<name>A0A6A6NMW3_9PEZI</name>
<keyword evidence="2" id="KW-1185">Reference proteome</keyword>
<dbReference type="EMBL" id="MU001700">
    <property type="protein sequence ID" value="KAF2453095.1"/>
    <property type="molecule type" value="Genomic_DNA"/>
</dbReference>
<organism evidence="1 2">
    <name type="scientific">Lineolata rhizophorae</name>
    <dbReference type="NCBI Taxonomy" id="578093"/>
    <lineage>
        <taxon>Eukaryota</taxon>
        <taxon>Fungi</taxon>
        <taxon>Dikarya</taxon>
        <taxon>Ascomycota</taxon>
        <taxon>Pezizomycotina</taxon>
        <taxon>Dothideomycetes</taxon>
        <taxon>Dothideomycetes incertae sedis</taxon>
        <taxon>Lineolatales</taxon>
        <taxon>Lineolataceae</taxon>
        <taxon>Lineolata</taxon>
    </lineage>
</organism>
<gene>
    <name evidence="1" type="ORF">BDY21DRAFT_146643</name>
</gene>